<evidence type="ECO:0000313" key="2">
    <source>
        <dbReference type="Proteomes" id="UP000623010"/>
    </source>
</evidence>
<dbReference type="AlphaFoldDB" id="A0A918VEN7"/>
<dbReference type="Proteomes" id="UP000623010">
    <property type="component" value="Unassembled WGS sequence"/>
</dbReference>
<dbReference type="EMBL" id="BMWH01000012">
    <property type="protein sequence ID" value="GGZ92433.1"/>
    <property type="molecule type" value="Genomic_DNA"/>
</dbReference>
<organism evidence="1 2">
    <name type="scientific">Streptomyces echinoruber</name>
    <dbReference type="NCBI Taxonomy" id="68898"/>
    <lineage>
        <taxon>Bacteria</taxon>
        <taxon>Bacillati</taxon>
        <taxon>Actinomycetota</taxon>
        <taxon>Actinomycetes</taxon>
        <taxon>Kitasatosporales</taxon>
        <taxon>Streptomycetaceae</taxon>
        <taxon>Streptomyces</taxon>
    </lineage>
</organism>
<gene>
    <name evidence="1" type="ORF">GCM10010389_33860</name>
</gene>
<proteinExistence type="predicted"/>
<reference evidence="1" key="1">
    <citation type="journal article" date="2014" name="Int. J. Syst. Evol. Microbiol.">
        <title>Complete genome sequence of Corynebacterium casei LMG S-19264T (=DSM 44701T), isolated from a smear-ripened cheese.</title>
        <authorList>
            <consortium name="US DOE Joint Genome Institute (JGI-PGF)"/>
            <person name="Walter F."/>
            <person name="Albersmeier A."/>
            <person name="Kalinowski J."/>
            <person name="Ruckert C."/>
        </authorList>
    </citation>
    <scope>NUCLEOTIDE SEQUENCE</scope>
    <source>
        <strain evidence="1">JCM 5016</strain>
    </source>
</reference>
<name>A0A918VEN7_9ACTN</name>
<reference evidence="1" key="2">
    <citation type="submission" date="2020-09" db="EMBL/GenBank/DDBJ databases">
        <authorList>
            <person name="Sun Q."/>
            <person name="Ohkuma M."/>
        </authorList>
    </citation>
    <scope>NUCLEOTIDE SEQUENCE</scope>
    <source>
        <strain evidence="1">JCM 5016</strain>
    </source>
</reference>
<comment type="caution">
    <text evidence="1">The sequence shown here is derived from an EMBL/GenBank/DDBJ whole genome shotgun (WGS) entry which is preliminary data.</text>
</comment>
<protein>
    <submittedName>
        <fullName evidence="1">Uncharacterized protein</fullName>
    </submittedName>
</protein>
<accession>A0A918VEN7</accession>
<sequence>MGVDALVASLEDSEVVTATDTRTSAAGLSGVALGRANGAFPSTTSSTAGWGLRDFGKGFVEYG</sequence>
<keyword evidence="2" id="KW-1185">Reference proteome</keyword>
<evidence type="ECO:0000313" key="1">
    <source>
        <dbReference type="EMBL" id="GGZ92433.1"/>
    </source>
</evidence>